<proteinExistence type="predicted"/>
<feature type="non-terminal residue" evidence="1">
    <location>
        <position position="105"/>
    </location>
</feature>
<comment type="caution">
    <text evidence="1">The sequence shown here is derived from an EMBL/GenBank/DDBJ whole genome shotgun (WGS) entry which is preliminary data.</text>
</comment>
<sequence length="105" mass="12223">MVTEAFLTAYLKRKYNKTLQFDQFGATEPPRPEKGTEYLLYVHIPYCEELCPYCSFNRFPLDKQIAREYFRSLRKEIRMYADLGFDFASAYVGGGTPTVLPDELA</sequence>
<organism evidence="1 2">
    <name type="scientific">Desulfomonile tiedjei</name>
    <dbReference type="NCBI Taxonomy" id="2358"/>
    <lineage>
        <taxon>Bacteria</taxon>
        <taxon>Pseudomonadati</taxon>
        <taxon>Thermodesulfobacteriota</taxon>
        <taxon>Desulfomonilia</taxon>
        <taxon>Desulfomonilales</taxon>
        <taxon>Desulfomonilaceae</taxon>
        <taxon>Desulfomonile</taxon>
    </lineage>
</organism>
<evidence type="ECO:0000313" key="1">
    <source>
        <dbReference type="EMBL" id="MBI5248384.1"/>
    </source>
</evidence>
<dbReference type="GO" id="GO:0006779">
    <property type="term" value="P:porphyrin-containing compound biosynthetic process"/>
    <property type="evidence" value="ECO:0007669"/>
    <property type="project" value="TreeGrafter"/>
</dbReference>
<dbReference type="InterPro" id="IPR034505">
    <property type="entry name" value="Coproporphyrinogen-III_oxidase"/>
</dbReference>
<dbReference type="GO" id="GO:0051539">
    <property type="term" value="F:4 iron, 4 sulfur cluster binding"/>
    <property type="evidence" value="ECO:0007669"/>
    <property type="project" value="TreeGrafter"/>
</dbReference>
<dbReference type="GO" id="GO:0005737">
    <property type="term" value="C:cytoplasm"/>
    <property type="evidence" value="ECO:0007669"/>
    <property type="project" value="TreeGrafter"/>
</dbReference>
<dbReference type="PANTHER" id="PTHR13932:SF5">
    <property type="entry name" value="RADICAL S-ADENOSYL METHIONINE DOMAIN-CONTAINING PROTEIN 1, MITOCHONDRIAL"/>
    <property type="match status" value="1"/>
</dbReference>
<name>A0A9D6Z239_9BACT</name>
<reference evidence="1" key="1">
    <citation type="submission" date="2020-07" db="EMBL/GenBank/DDBJ databases">
        <title>Huge and variable diversity of episymbiotic CPR bacteria and DPANN archaea in groundwater ecosystems.</title>
        <authorList>
            <person name="He C.Y."/>
            <person name="Keren R."/>
            <person name="Whittaker M."/>
            <person name="Farag I.F."/>
            <person name="Doudna J."/>
            <person name="Cate J.H.D."/>
            <person name="Banfield J.F."/>
        </authorList>
    </citation>
    <scope>NUCLEOTIDE SEQUENCE</scope>
    <source>
        <strain evidence="1">NC_groundwater_1664_Pr3_B-0.1um_52_9</strain>
    </source>
</reference>
<gene>
    <name evidence="1" type="ORF">HY912_02720</name>
</gene>
<protein>
    <submittedName>
        <fullName evidence="1">Coproporphyrinogen III oxidase</fullName>
    </submittedName>
</protein>
<evidence type="ECO:0000313" key="2">
    <source>
        <dbReference type="Proteomes" id="UP000807825"/>
    </source>
</evidence>
<dbReference type="SUPFAM" id="SSF102114">
    <property type="entry name" value="Radical SAM enzymes"/>
    <property type="match status" value="1"/>
</dbReference>
<dbReference type="AlphaFoldDB" id="A0A9D6Z239"/>
<accession>A0A9D6Z239</accession>
<dbReference type="EMBL" id="JACRDE010000081">
    <property type="protein sequence ID" value="MBI5248384.1"/>
    <property type="molecule type" value="Genomic_DNA"/>
</dbReference>
<dbReference type="InterPro" id="IPR058240">
    <property type="entry name" value="rSAM_sf"/>
</dbReference>
<dbReference type="Proteomes" id="UP000807825">
    <property type="component" value="Unassembled WGS sequence"/>
</dbReference>
<dbReference type="PANTHER" id="PTHR13932">
    <property type="entry name" value="COPROPORPHYRINIGEN III OXIDASE"/>
    <property type="match status" value="1"/>
</dbReference>